<dbReference type="Gene3D" id="3.55.50.30">
    <property type="match status" value="1"/>
</dbReference>
<protein>
    <submittedName>
        <fullName evidence="4">FecR family protein</fullName>
    </submittedName>
</protein>
<dbReference type="AlphaFoldDB" id="A0A4R5CZR7"/>
<comment type="caution">
    <text evidence="4">The sequence shown here is derived from an EMBL/GenBank/DDBJ whole genome shotgun (WGS) entry which is preliminary data.</text>
</comment>
<dbReference type="Gene3D" id="2.60.120.1440">
    <property type="match status" value="1"/>
</dbReference>
<dbReference type="PANTHER" id="PTHR30273:SF2">
    <property type="entry name" value="PROTEIN FECR"/>
    <property type="match status" value="1"/>
</dbReference>
<sequence length="385" mass="43941">MMTLKKAERLIVKFITNQANLEEIQALTEWLDGNMDNQMVFKDFVKTNYAIDYAMNTFDSKATKKDLLQKIREENNVFLRRRFQSYLKYAAVLVVGLSAFYFYQNNSILSQNDEVLIPKEELITLQSDNGEVQVINPAISTSITNKFGQIVGKQDKSKIMYSDEESDGVLAYNTIKIPYGKRFQVALSDGTIVHLNSGTTLKYPVRFLKNQNRQVFLTGEAFFEVAKDKAHPFTVNTREMNVEVLGTKFNMSTYPEDLTSDVVLVEGSVGLYKDQKTTNNLVKLTPGLKGSNTKGQQNIFTEKVNTDIYTAWVTGSLVFKNMPFDAIIKKLERHYNVTFINKNKTLGKEVFSARFDNEPIAVVLKFLNDSYAINYKIKDNTIIIQ</sequence>
<dbReference type="InterPro" id="IPR012373">
    <property type="entry name" value="Ferrdict_sens_TM"/>
</dbReference>
<keyword evidence="5" id="KW-1185">Reference proteome</keyword>
<dbReference type="PIRSF" id="PIRSF018266">
    <property type="entry name" value="FecR"/>
    <property type="match status" value="1"/>
</dbReference>
<evidence type="ECO:0000256" key="1">
    <source>
        <dbReference type="SAM" id="Phobius"/>
    </source>
</evidence>
<keyword evidence="1" id="KW-0472">Membrane</keyword>
<proteinExistence type="predicted"/>
<dbReference type="PANTHER" id="PTHR30273">
    <property type="entry name" value="PERIPLASMIC SIGNAL SENSOR AND SIGMA FACTOR ACTIVATOR FECR-RELATED"/>
    <property type="match status" value="1"/>
</dbReference>
<dbReference type="InterPro" id="IPR032508">
    <property type="entry name" value="FecR_C"/>
</dbReference>
<name>A0A4R5CZR7_9FLAO</name>
<dbReference type="InterPro" id="IPR006860">
    <property type="entry name" value="FecR"/>
</dbReference>
<feature type="transmembrane region" description="Helical" evidence="1">
    <location>
        <begin position="86"/>
        <end position="103"/>
    </location>
</feature>
<reference evidence="4 5" key="1">
    <citation type="submission" date="2019-03" db="EMBL/GenBank/DDBJ databases">
        <title>Flavobacterium TSA-D2 sp. nov., isolated from arctic soil.</title>
        <authorList>
            <person name="Chaudhary D.K."/>
        </authorList>
    </citation>
    <scope>NUCLEOTIDE SEQUENCE [LARGE SCALE GENOMIC DNA]</scope>
    <source>
        <strain evidence="4 5">TSA-D2</strain>
    </source>
</reference>
<dbReference type="Proteomes" id="UP000294597">
    <property type="component" value="Unassembled WGS sequence"/>
</dbReference>
<keyword evidence="1" id="KW-0812">Transmembrane</keyword>
<evidence type="ECO:0000313" key="4">
    <source>
        <dbReference type="EMBL" id="TDE04641.1"/>
    </source>
</evidence>
<dbReference type="Pfam" id="PF04773">
    <property type="entry name" value="FecR"/>
    <property type="match status" value="1"/>
</dbReference>
<evidence type="ECO:0000259" key="2">
    <source>
        <dbReference type="Pfam" id="PF04773"/>
    </source>
</evidence>
<organism evidence="4 5">
    <name type="scientific">Flavobacterium hiemivividum</name>
    <dbReference type="NCBI Taxonomy" id="2541734"/>
    <lineage>
        <taxon>Bacteria</taxon>
        <taxon>Pseudomonadati</taxon>
        <taxon>Bacteroidota</taxon>
        <taxon>Flavobacteriia</taxon>
        <taxon>Flavobacteriales</taxon>
        <taxon>Flavobacteriaceae</taxon>
        <taxon>Flavobacterium</taxon>
    </lineage>
</organism>
<evidence type="ECO:0000259" key="3">
    <source>
        <dbReference type="Pfam" id="PF16344"/>
    </source>
</evidence>
<keyword evidence="1" id="KW-1133">Transmembrane helix</keyword>
<feature type="domain" description="FecR protein" evidence="2">
    <location>
        <begin position="174"/>
        <end position="269"/>
    </location>
</feature>
<accession>A0A4R5CZR7</accession>
<dbReference type="EMBL" id="SMFO01000004">
    <property type="protein sequence ID" value="TDE04641.1"/>
    <property type="molecule type" value="Genomic_DNA"/>
</dbReference>
<evidence type="ECO:0000313" key="5">
    <source>
        <dbReference type="Proteomes" id="UP000294597"/>
    </source>
</evidence>
<gene>
    <name evidence="4" type="ORF">E0F98_08325</name>
</gene>
<dbReference type="GO" id="GO:0016989">
    <property type="term" value="F:sigma factor antagonist activity"/>
    <property type="evidence" value="ECO:0007669"/>
    <property type="project" value="TreeGrafter"/>
</dbReference>
<dbReference type="RefSeq" id="WP_132110361.1">
    <property type="nucleotide sequence ID" value="NZ_SMFO01000004.1"/>
</dbReference>
<dbReference type="Pfam" id="PF16344">
    <property type="entry name" value="FecR_C"/>
    <property type="match status" value="1"/>
</dbReference>
<feature type="domain" description="Protein FecR C-terminal" evidence="3">
    <location>
        <begin position="317"/>
        <end position="384"/>
    </location>
</feature>